<dbReference type="InterPro" id="IPR001543">
    <property type="entry name" value="FliN-like_C"/>
</dbReference>
<dbReference type="GO" id="GO:0071978">
    <property type="term" value="P:bacterial-type flagellum-dependent swarming motility"/>
    <property type="evidence" value="ECO:0007669"/>
    <property type="project" value="TreeGrafter"/>
</dbReference>
<evidence type="ECO:0000313" key="4">
    <source>
        <dbReference type="Proteomes" id="UP000239772"/>
    </source>
</evidence>
<reference evidence="4" key="1">
    <citation type="submission" date="2018-03" db="EMBL/GenBank/DDBJ databases">
        <authorList>
            <person name="Sun L."/>
            <person name="Liu H."/>
            <person name="Chen W."/>
            <person name="Huang K."/>
            <person name="Liu W."/>
            <person name="Gao X."/>
        </authorList>
    </citation>
    <scope>NUCLEOTIDE SEQUENCE [LARGE SCALE GENOMIC DNA]</scope>
    <source>
        <strain evidence="4">SH9</strain>
    </source>
</reference>
<sequence>MRHVEKLLVEKVSDSERRRAASLHKRWDTRGLPLPDGTGLIQVRPAVLDGAAGLAPPLLQLSGQWGAAPFSAWVSRATWLALLKAADPFISVSDLSREHWPSIANWLLASAFADQSVWIQEAVEEKAYRPDSSAFGFELPDLGAVVAIETQGSLSQALYELLRGWPHQEARETAYDLPMQVRCAVGYALVGLAELRALETGDVIEMDGPPEEHDEATLLLGSTHVCAAIASAHDWTATERPKPAAAARIGRIMLGEPIDDPETLDGSTDTIPIRLIFEVGRTTAPCGDLARIGPGYIFEVAGDPTLVDIMAEGRRIGSGRIVDLEGRRGIRVLSLFK</sequence>
<dbReference type="AlphaFoldDB" id="A0A2T1HRI0"/>
<comment type="caution">
    <text evidence="3">The sequence shown here is derived from an EMBL/GenBank/DDBJ whole genome shotgun (WGS) entry which is preliminary data.</text>
</comment>
<comment type="similarity">
    <text evidence="1">Belongs to the FliN/MopA/SpaO family.</text>
</comment>
<dbReference type="Proteomes" id="UP000239772">
    <property type="component" value="Unassembled WGS sequence"/>
</dbReference>
<organism evidence="3 4">
    <name type="scientific">Alsobacter soli</name>
    <dbReference type="NCBI Taxonomy" id="2109933"/>
    <lineage>
        <taxon>Bacteria</taxon>
        <taxon>Pseudomonadati</taxon>
        <taxon>Pseudomonadota</taxon>
        <taxon>Alphaproteobacteria</taxon>
        <taxon>Hyphomicrobiales</taxon>
        <taxon>Alsobacteraceae</taxon>
        <taxon>Alsobacter</taxon>
    </lineage>
</organism>
<dbReference type="InterPro" id="IPR013385">
    <property type="entry name" value="T3SS_SpaO/YscQ/SpaO"/>
</dbReference>
<name>A0A2T1HRI0_9HYPH</name>
<dbReference type="GO" id="GO:0050918">
    <property type="term" value="P:positive chemotaxis"/>
    <property type="evidence" value="ECO:0007669"/>
    <property type="project" value="TreeGrafter"/>
</dbReference>
<dbReference type="GO" id="GO:0030254">
    <property type="term" value="P:protein secretion by the type III secretion system"/>
    <property type="evidence" value="ECO:0007669"/>
    <property type="project" value="InterPro"/>
</dbReference>
<dbReference type="EMBL" id="PVZS01000015">
    <property type="protein sequence ID" value="PSC04232.1"/>
    <property type="molecule type" value="Genomic_DNA"/>
</dbReference>
<accession>A0A2T1HRI0</accession>
<dbReference type="NCBIfam" id="TIGR02551">
    <property type="entry name" value="SpaO_YscQ"/>
    <property type="match status" value="1"/>
</dbReference>
<evidence type="ECO:0000256" key="1">
    <source>
        <dbReference type="ARBA" id="ARBA00009226"/>
    </source>
</evidence>
<dbReference type="Gene3D" id="2.30.330.10">
    <property type="entry name" value="SpoA-like"/>
    <property type="match status" value="2"/>
</dbReference>
<dbReference type="PANTHER" id="PTHR30034">
    <property type="entry name" value="FLAGELLAR MOTOR SWITCH PROTEIN FLIM"/>
    <property type="match status" value="1"/>
</dbReference>
<keyword evidence="4" id="KW-1185">Reference proteome</keyword>
<feature type="domain" description="Flagellar motor switch protein FliN-like C-terminal" evidence="2">
    <location>
        <begin position="270"/>
        <end position="335"/>
    </location>
</feature>
<dbReference type="PANTHER" id="PTHR30034:SF6">
    <property type="entry name" value="YOP PROTEINS TRANSLOCATION PROTEIN Q"/>
    <property type="match status" value="1"/>
</dbReference>
<evidence type="ECO:0000313" key="3">
    <source>
        <dbReference type="EMBL" id="PSC04232.1"/>
    </source>
</evidence>
<evidence type="ECO:0000259" key="2">
    <source>
        <dbReference type="Pfam" id="PF01052"/>
    </source>
</evidence>
<dbReference type="Pfam" id="PF01052">
    <property type="entry name" value="FliMN_C"/>
    <property type="match status" value="1"/>
</dbReference>
<proteinExistence type="inferred from homology"/>
<dbReference type="SUPFAM" id="SSF101801">
    <property type="entry name" value="Surface presentation of antigens (SPOA)"/>
    <property type="match status" value="1"/>
</dbReference>
<gene>
    <name evidence="3" type="ORF">SLNSH_14660</name>
</gene>
<dbReference type="InterPro" id="IPR036429">
    <property type="entry name" value="SpoA-like_sf"/>
</dbReference>
<protein>
    <submittedName>
        <fullName evidence="3">YscQ/HrcQ family type III secretion apparatus protein</fullName>
    </submittedName>
</protein>